<proteinExistence type="predicted"/>
<organism evidence="2 3">
    <name type="scientific">Chionoecetes opilio</name>
    <name type="common">Atlantic snow crab</name>
    <name type="synonym">Cancer opilio</name>
    <dbReference type="NCBI Taxonomy" id="41210"/>
    <lineage>
        <taxon>Eukaryota</taxon>
        <taxon>Metazoa</taxon>
        <taxon>Ecdysozoa</taxon>
        <taxon>Arthropoda</taxon>
        <taxon>Crustacea</taxon>
        <taxon>Multicrustacea</taxon>
        <taxon>Malacostraca</taxon>
        <taxon>Eumalacostraca</taxon>
        <taxon>Eucarida</taxon>
        <taxon>Decapoda</taxon>
        <taxon>Pleocyemata</taxon>
        <taxon>Brachyura</taxon>
        <taxon>Eubrachyura</taxon>
        <taxon>Majoidea</taxon>
        <taxon>Majidae</taxon>
        <taxon>Chionoecetes</taxon>
    </lineage>
</organism>
<protein>
    <submittedName>
        <fullName evidence="2">Uncharacterized protein</fullName>
    </submittedName>
</protein>
<feature type="compositionally biased region" description="Polar residues" evidence="1">
    <location>
        <begin position="113"/>
        <end position="137"/>
    </location>
</feature>
<evidence type="ECO:0000313" key="3">
    <source>
        <dbReference type="Proteomes" id="UP000770661"/>
    </source>
</evidence>
<dbReference type="EMBL" id="JACEEZ010012159">
    <property type="protein sequence ID" value="KAG0720839.1"/>
    <property type="molecule type" value="Genomic_DNA"/>
</dbReference>
<dbReference type="OrthoDB" id="6728421at2759"/>
<evidence type="ECO:0000313" key="2">
    <source>
        <dbReference type="EMBL" id="KAG0720839.1"/>
    </source>
</evidence>
<name>A0A8J4YAZ4_CHIOP</name>
<dbReference type="AlphaFoldDB" id="A0A8J4YAZ4"/>
<dbReference type="Proteomes" id="UP000770661">
    <property type="component" value="Unassembled WGS sequence"/>
</dbReference>
<evidence type="ECO:0000256" key="1">
    <source>
        <dbReference type="SAM" id="MobiDB-lite"/>
    </source>
</evidence>
<gene>
    <name evidence="2" type="ORF">GWK47_006593</name>
</gene>
<sequence length="137" mass="14836">MSWVNSWEESSSTSDKEISDVPVVYGFWTQMALMSPGPTATEGANSTRLPNKMGKELESWCSEKKRNKLLEQAILGGHVCASQKPLLKGFMFGGGPFGPKNVPGPGKAEHPFPTQQASKTLLTTSRATQTPAPNTKR</sequence>
<reference evidence="2" key="1">
    <citation type="submission" date="2020-07" db="EMBL/GenBank/DDBJ databases">
        <title>The High-quality genome of the commercially important snow crab, Chionoecetes opilio.</title>
        <authorList>
            <person name="Jeong J.-H."/>
            <person name="Ryu S."/>
        </authorList>
    </citation>
    <scope>NUCLEOTIDE SEQUENCE</scope>
    <source>
        <strain evidence="2">MADBK_172401_WGS</strain>
        <tissue evidence="2">Digestive gland</tissue>
    </source>
</reference>
<keyword evidence="3" id="KW-1185">Reference proteome</keyword>
<comment type="caution">
    <text evidence="2">The sequence shown here is derived from an EMBL/GenBank/DDBJ whole genome shotgun (WGS) entry which is preliminary data.</text>
</comment>
<accession>A0A8J4YAZ4</accession>
<feature type="region of interest" description="Disordered" evidence="1">
    <location>
        <begin position="95"/>
        <end position="137"/>
    </location>
</feature>